<dbReference type="InterPro" id="IPR045339">
    <property type="entry name" value="DUF6534"/>
</dbReference>
<dbReference type="PANTHER" id="PTHR40465:SF1">
    <property type="entry name" value="DUF6534 DOMAIN-CONTAINING PROTEIN"/>
    <property type="match status" value="1"/>
</dbReference>
<evidence type="ECO:0000256" key="2">
    <source>
        <dbReference type="SAM" id="Phobius"/>
    </source>
</evidence>
<feature type="transmembrane region" description="Helical" evidence="2">
    <location>
        <begin position="12"/>
        <end position="35"/>
    </location>
</feature>
<feature type="transmembrane region" description="Helical" evidence="2">
    <location>
        <begin position="117"/>
        <end position="142"/>
    </location>
</feature>
<feature type="transmembrane region" description="Helical" evidence="2">
    <location>
        <begin position="162"/>
        <end position="181"/>
    </location>
</feature>
<feature type="transmembrane region" description="Helical" evidence="2">
    <location>
        <begin position="47"/>
        <end position="71"/>
    </location>
</feature>
<feature type="compositionally biased region" description="Polar residues" evidence="1">
    <location>
        <begin position="331"/>
        <end position="343"/>
    </location>
</feature>
<gene>
    <name evidence="4" type="ORF">EV421DRAFT_1903621</name>
</gene>
<dbReference type="Proteomes" id="UP001175226">
    <property type="component" value="Unassembled WGS sequence"/>
</dbReference>
<keyword evidence="2" id="KW-1133">Transmembrane helix</keyword>
<keyword evidence="2" id="KW-0812">Transmembrane</keyword>
<proteinExistence type="predicted"/>
<keyword evidence="5" id="KW-1185">Reference proteome</keyword>
<feature type="domain" description="DUF6534" evidence="3">
    <location>
        <begin position="167"/>
        <end position="269"/>
    </location>
</feature>
<organism evidence="4 5">
    <name type="scientific">Armillaria borealis</name>
    <dbReference type="NCBI Taxonomy" id="47425"/>
    <lineage>
        <taxon>Eukaryota</taxon>
        <taxon>Fungi</taxon>
        <taxon>Dikarya</taxon>
        <taxon>Basidiomycota</taxon>
        <taxon>Agaricomycotina</taxon>
        <taxon>Agaricomycetes</taxon>
        <taxon>Agaricomycetidae</taxon>
        <taxon>Agaricales</taxon>
        <taxon>Marasmiineae</taxon>
        <taxon>Physalacriaceae</taxon>
        <taxon>Armillaria</taxon>
    </lineage>
</organism>
<evidence type="ECO:0000313" key="5">
    <source>
        <dbReference type="Proteomes" id="UP001175226"/>
    </source>
</evidence>
<sequence length="343" mass="38170">MSEGSLNSTFGAFLIAAIVSAWLFGITCAQTWYYYGHYSDSVFLKALVGIVWTLEAVHAAFACHASYFYVVTQYGNIAGLAEATWSASLTVCVTGIITLMVHLFYARQLYFVSNRNVFLVFALLFLAVCRVATSAAVAGFSMKLKSYALFETPVMTNLMKTAMSLYLATDVLVAACLCYYLHTSRTGLKRTDTIINKLIIYAINNGLLTGQRHSIILCLLTNDVHFSVTDLLVIVFNQVYPSNLIYLSLYQVVANLYSNSFLATLNSRRPTKMTHIDNKFSAEDNIVRLDNFDVNMSPLRDSSRSSGAVNMQHIDIHITRTTETIRDGDDSSSPEFEPKSTQL</sequence>
<evidence type="ECO:0000256" key="1">
    <source>
        <dbReference type="SAM" id="MobiDB-lite"/>
    </source>
</evidence>
<protein>
    <recommendedName>
        <fullName evidence="3">DUF6534 domain-containing protein</fullName>
    </recommendedName>
</protein>
<evidence type="ECO:0000313" key="4">
    <source>
        <dbReference type="EMBL" id="KAK0443607.1"/>
    </source>
</evidence>
<comment type="caution">
    <text evidence="4">The sequence shown here is derived from an EMBL/GenBank/DDBJ whole genome shotgun (WGS) entry which is preliminary data.</text>
</comment>
<dbReference type="AlphaFoldDB" id="A0AA39JJZ9"/>
<dbReference type="PANTHER" id="PTHR40465">
    <property type="entry name" value="CHROMOSOME 1, WHOLE GENOME SHOTGUN SEQUENCE"/>
    <property type="match status" value="1"/>
</dbReference>
<evidence type="ECO:0000259" key="3">
    <source>
        <dbReference type="Pfam" id="PF20152"/>
    </source>
</evidence>
<accession>A0AA39JJZ9</accession>
<reference evidence="4" key="1">
    <citation type="submission" date="2023-06" db="EMBL/GenBank/DDBJ databases">
        <authorList>
            <consortium name="Lawrence Berkeley National Laboratory"/>
            <person name="Ahrendt S."/>
            <person name="Sahu N."/>
            <person name="Indic B."/>
            <person name="Wong-Bajracharya J."/>
            <person name="Merenyi Z."/>
            <person name="Ke H.-M."/>
            <person name="Monk M."/>
            <person name="Kocsube S."/>
            <person name="Drula E."/>
            <person name="Lipzen A."/>
            <person name="Balint B."/>
            <person name="Henrissat B."/>
            <person name="Andreopoulos B."/>
            <person name="Martin F.M."/>
            <person name="Harder C.B."/>
            <person name="Rigling D."/>
            <person name="Ford K.L."/>
            <person name="Foster G.D."/>
            <person name="Pangilinan J."/>
            <person name="Papanicolaou A."/>
            <person name="Barry K."/>
            <person name="LaButti K."/>
            <person name="Viragh M."/>
            <person name="Koriabine M."/>
            <person name="Yan M."/>
            <person name="Riley R."/>
            <person name="Champramary S."/>
            <person name="Plett K.L."/>
            <person name="Tsai I.J."/>
            <person name="Slot J."/>
            <person name="Sipos G."/>
            <person name="Plett J."/>
            <person name="Nagy L.G."/>
            <person name="Grigoriev I.V."/>
        </authorList>
    </citation>
    <scope>NUCLEOTIDE SEQUENCE</scope>
    <source>
        <strain evidence="4">FPL87.14</strain>
    </source>
</reference>
<name>A0AA39JJZ9_9AGAR</name>
<keyword evidence="2" id="KW-0472">Membrane</keyword>
<dbReference type="Pfam" id="PF20152">
    <property type="entry name" value="DUF6534"/>
    <property type="match status" value="1"/>
</dbReference>
<dbReference type="EMBL" id="JAUEPT010000022">
    <property type="protein sequence ID" value="KAK0443607.1"/>
    <property type="molecule type" value="Genomic_DNA"/>
</dbReference>
<feature type="region of interest" description="Disordered" evidence="1">
    <location>
        <begin position="322"/>
        <end position="343"/>
    </location>
</feature>
<feature type="transmembrane region" description="Helical" evidence="2">
    <location>
        <begin position="83"/>
        <end position="105"/>
    </location>
</feature>